<evidence type="ECO:0000313" key="4">
    <source>
        <dbReference type="Proteomes" id="UP000591131"/>
    </source>
</evidence>
<feature type="region of interest" description="Disordered" evidence="1">
    <location>
        <begin position="29"/>
        <end position="52"/>
    </location>
</feature>
<organism evidence="3 4">
    <name type="scientific">Perkinsus chesapeaki</name>
    <name type="common">Clam parasite</name>
    <name type="synonym">Perkinsus andrewsi</name>
    <dbReference type="NCBI Taxonomy" id="330153"/>
    <lineage>
        <taxon>Eukaryota</taxon>
        <taxon>Sar</taxon>
        <taxon>Alveolata</taxon>
        <taxon>Perkinsozoa</taxon>
        <taxon>Perkinsea</taxon>
        <taxon>Perkinsida</taxon>
        <taxon>Perkinsidae</taxon>
        <taxon>Perkinsus</taxon>
    </lineage>
</organism>
<feature type="compositionally biased region" description="Basic and acidic residues" evidence="1">
    <location>
        <begin position="36"/>
        <end position="51"/>
    </location>
</feature>
<protein>
    <submittedName>
        <fullName evidence="3">Uncharacterized protein</fullName>
    </submittedName>
</protein>
<feature type="signal peptide" evidence="2">
    <location>
        <begin position="1"/>
        <end position="19"/>
    </location>
</feature>
<proteinExistence type="predicted"/>
<evidence type="ECO:0000256" key="2">
    <source>
        <dbReference type="SAM" id="SignalP"/>
    </source>
</evidence>
<evidence type="ECO:0000313" key="3">
    <source>
        <dbReference type="EMBL" id="KAF4677084.1"/>
    </source>
</evidence>
<keyword evidence="2" id="KW-0732">Signal</keyword>
<comment type="caution">
    <text evidence="3">The sequence shown here is derived from an EMBL/GenBank/DDBJ whole genome shotgun (WGS) entry which is preliminary data.</text>
</comment>
<dbReference type="AlphaFoldDB" id="A0A7J6N0C6"/>
<keyword evidence="4" id="KW-1185">Reference proteome</keyword>
<feature type="chain" id="PRO_5029474896" evidence="2">
    <location>
        <begin position="20"/>
        <end position="217"/>
    </location>
</feature>
<evidence type="ECO:0000256" key="1">
    <source>
        <dbReference type="SAM" id="MobiDB-lite"/>
    </source>
</evidence>
<accession>A0A7J6N0C6</accession>
<reference evidence="3 4" key="1">
    <citation type="submission" date="2020-04" db="EMBL/GenBank/DDBJ databases">
        <title>Perkinsus chesapeaki whole genome sequence.</title>
        <authorList>
            <person name="Bogema D.R."/>
        </authorList>
    </citation>
    <scope>NUCLEOTIDE SEQUENCE [LARGE SCALE GENOMIC DNA]</scope>
    <source>
        <strain evidence="3">ATCC PRA-425</strain>
    </source>
</reference>
<sequence length="217" mass="24065">MLTNKVLLICLVALEGLFGMHLSRSRKRLNGWSDDNNDHTNKRAKRDDTKEVNNAFTSRREVNVNNVDMISDDSNDAWSDDSDSSTSGAAGATVGGGGDGNILVMFAFLCSNSDEFKWVYYITPRGFVATTSLTCRDKDLYYFAFNRIDYSTEAVMRGSTIATTGSLESTRDPLVDLRISEPPPKNGMECQKVADGVKQHLMSRDGSVDITYLEFAR</sequence>
<feature type="compositionally biased region" description="Acidic residues" evidence="1">
    <location>
        <begin position="72"/>
        <end position="83"/>
    </location>
</feature>
<gene>
    <name evidence="3" type="ORF">FOL47_003535</name>
</gene>
<dbReference type="Proteomes" id="UP000591131">
    <property type="component" value="Unassembled WGS sequence"/>
</dbReference>
<name>A0A7J6N0C6_PERCH</name>
<feature type="region of interest" description="Disordered" evidence="1">
    <location>
        <begin position="72"/>
        <end position="92"/>
    </location>
</feature>
<dbReference type="EMBL" id="JAAPAO010000021">
    <property type="protein sequence ID" value="KAF4677084.1"/>
    <property type="molecule type" value="Genomic_DNA"/>
</dbReference>